<sequence>MMLRRVYAAAALALGLALAGCDNTTEAPTDLGKDYYPLAVGTTRIYQVEDRVWRNNQISSSRTSQVREQITETYRDAAGKLTYKLLRSVRPNATAEWQPDSVHTLTVNDRNLLLTRSNVRTVELIFPVRAGAEWNKQAFVAPNDPQATIDDLNRRYEEVGMPLSIGGRSYETTVSTFDEGDDPLFKIYRHTVRQVYAKGIGPVYRERIKYDYCQGTSGTCSIGTDYIEQGWDHKETLLP</sequence>
<dbReference type="Proteomes" id="UP000262802">
    <property type="component" value="Chromosome"/>
</dbReference>
<dbReference type="OrthoDB" id="1467525at2"/>
<keyword evidence="1" id="KW-0732">Signal</keyword>
<dbReference type="KEGG" id="hyh:D3Y59_04455"/>
<proteinExistence type="predicted"/>
<dbReference type="AlphaFoldDB" id="A0A3B7QXT8"/>
<feature type="signal peptide" evidence="1">
    <location>
        <begin position="1"/>
        <end position="19"/>
    </location>
</feature>
<name>A0A3B7QXT8_9BACT</name>
<organism evidence="2 3">
    <name type="scientific">Hymenobacter oligotrophus</name>
    <dbReference type="NCBI Taxonomy" id="2319843"/>
    <lineage>
        <taxon>Bacteria</taxon>
        <taxon>Pseudomonadati</taxon>
        <taxon>Bacteroidota</taxon>
        <taxon>Cytophagia</taxon>
        <taxon>Cytophagales</taxon>
        <taxon>Hymenobacteraceae</taxon>
        <taxon>Hymenobacter</taxon>
    </lineage>
</organism>
<evidence type="ECO:0008006" key="4">
    <source>
        <dbReference type="Google" id="ProtNLM"/>
    </source>
</evidence>
<evidence type="ECO:0000313" key="3">
    <source>
        <dbReference type="Proteomes" id="UP000262802"/>
    </source>
</evidence>
<dbReference type="PROSITE" id="PS51257">
    <property type="entry name" value="PROKAR_LIPOPROTEIN"/>
    <property type="match status" value="1"/>
</dbReference>
<evidence type="ECO:0000256" key="1">
    <source>
        <dbReference type="SAM" id="SignalP"/>
    </source>
</evidence>
<accession>A0A3B7QXT8</accession>
<dbReference type="RefSeq" id="WP_119443960.1">
    <property type="nucleotide sequence ID" value="NZ_CP032317.1"/>
</dbReference>
<reference evidence="2 3" key="1">
    <citation type="submission" date="2018-09" db="EMBL/GenBank/DDBJ databases">
        <title>Hymenobacter medium sp. nov., isolated from R2A medium.</title>
        <authorList>
            <person name="Yingchao G."/>
        </authorList>
    </citation>
    <scope>NUCLEOTIDE SEQUENCE [LARGE SCALE GENOMIC DNA]</scope>
    <source>
        <strain evidence="3">sh-6</strain>
    </source>
</reference>
<gene>
    <name evidence="2" type="ORF">D3Y59_04455</name>
</gene>
<dbReference type="EMBL" id="CP032317">
    <property type="protein sequence ID" value="AYA36375.1"/>
    <property type="molecule type" value="Genomic_DNA"/>
</dbReference>
<keyword evidence="3" id="KW-1185">Reference proteome</keyword>
<evidence type="ECO:0000313" key="2">
    <source>
        <dbReference type="EMBL" id="AYA36375.1"/>
    </source>
</evidence>
<protein>
    <recommendedName>
        <fullName evidence="4">Lipoprotein</fullName>
    </recommendedName>
</protein>
<feature type="chain" id="PRO_5017810168" description="Lipoprotein" evidence="1">
    <location>
        <begin position="20"/>
        <end position="239"/>
    </location>
</feature>